<accession>A0A0S4VJT3</accession>
<dbReference type="InterPro" id="IPR001123">
    <property type="entry name" value="LeuE-type"/>
</dbReference>
<evidence type="ECO:0000256" key="1">
    <source>
        <dbReference type="ARBA" id="ARBA00004651"/>
    </source>
</evidence>
<keyword evidence="2" id="KW-1003">Cell membrane</keyword>
<dbReference type="GO" id="GO:0015171">
    <property type="term" value="F:amino acid transmembrane transporter activity"/>
    <property type="evidence" value="ECO:0007669"/>
    <property type="project" value="TreeGrafter"/>
</dbReference>
<dbReference type="Pfam" id="PF01810">
    <property type="entry name" value="LysE"/>
    <property type="match status" value="1"/>
</dbReference>
<comment type="subcellular location">
    <subcellularLocation>
        <location evidence="1">Cell membrane</location>
        <topology evidence="1">Multi-pass membrane protein</topology>
    </subcellularLocation>
</comment>
<dbReference type="EMBL" id="LN899825">
    <property type="protein sequence ID" value="CUV34509.1"/>
    <property type="molecule type" value="Genomic_DNA"/>
</dbReference>
<sequence length="206" mass="21589">MPNVLLFLLSSVAITVMPGPDNLQVIAHGASQGRKAGLAAAAGFASGCLFHTTLAALGLAAVLQSAPVAFQAIRWLGAAYLVWLGVQALRSKGGVGPSVSAQAAAPDLWQVFRQSVLANMLNPKVTLFFVVFLPQFVDAQAGHAALQMLLLGGVFMAQTIVVFGLYGWCAAALGGWMRRTPRASLWLDRVSGCIFIGLGLRVALTK</sequence>
<evidence type="ECO:0000313" key="7">
    <source>
        <dbReference type="EMBL" id="CUV22814.1"/>
    </source>
</evidence>
<dbReference type="EMBL" id="LN899822">
    <property type="protein sequence ID" value="CUV63544.1"/>
    <property type="molecule type" value="Genomic_DNA"/>
</dbReference>
<dbReference type="AlphaFoldDB" id="A0A0S4VJT3"/>
<evidence type="ECO:0000256" key="5">
    <source>
        <dbReference type="ARBA" id="ARBA00023136"/>
    </source>
</evidence>
<keyword evidence="5 6" id="KW-0472">Membrane</keyword>
<dbReference type="PANTHER" id="PTHR30086">
    <property type="entry name" value="ARGININE EXPORTER PROTEIN ARGO"/>
    <property type="match status" value="1"/>
</dbReference>
<dbReference type="EMBL" id="LN899823">
    <property type="protein sequence ID" value="CUV22814.1"/>
    <property type="molecule type" value="Genomic_DNA"/>
</dbReference>
<reference evidence="8" key="1">
    <citation type="submission" date="2015-10" db="EMBL/GenBank/DDBJ databases">
        <authorList>
            <person name="Gilbert D.G."/>
        </authorList>
    </citation>
    <scope>NUCLEOTIDE SEQUENCE</scope>
    <source>
        <strain evidence="8">Phyl III-seqv23</strain>
    </source>
</reference>
<dbReference type="GO" id="GO:0005886">
    <property type="term" value="C:plasma membrane"/>
    <property type="evidence" value="ECO:0007669"/>
    <property type="project" value="UniProtKB-SubCell"/>
</dbReference>
<dbReference type="EMBL" id="LN899826">
    <property type="protein sequence ID" value="CUV40293.1"/>
    <property type="molecule type" value="Genomic_DNA"/>
</dbReference>
<evidence type="ECO:0000256" key="6">
    <source>
        <dbReference type="SAM" id="Phobius"/>
    </source>
</evidence>
<feature type="transmembrane region" description="Helical" evidence="6">
    <location>
        <begin position="185"/>
        <end position="204"/>
    </location>
</feature>
<gene>
    <name evidence="10" type="ORF">RD1301_v1_3570022</name>
    <name evidence="7" type="ORF">RUN1744_v1_250071</name>
    <name evidence="8" type="ORF">TD1301_v1_950007</name>
    <name evidence="9" type="ORF">TF3108_v1_430071</name>
</gene>
<evidence type="ECO:0000313" key="10">
    <source>
        <dbReference type="EMBL" id="CUV63544.1"/>
    </source>
</evidence>
<evidence type="ECO:0000313" key="8">
    <source>
        <dbReference type="EMBL" id="CUV34509.1"/>
    </source>
</evidence>
<feature type="transmembrane region" description="Helical" evidence="6">
    <location>
        <begin position="149"/>
        <end position="173"/>
    </location>
</feature>
<keyword evidence="3 6" id="KW-0812">Transmembrane</keyword>
<name>A0A0S4VJT3_RALSL</name>
<proteinExistence type="predicted"/>
<evidence type="ECO:0000256" key="3">
    <source>
        <dbReference type="ARBA" id="ARBA00022692"/>
    </source>
</evidence>
<dbReference type="PIRSF" id="PIRSF006324">
    <property type="entry name" value="LeuE"/>
    <property type="match status" value="1"/>
</dbReference>
<evidence type="ECO:0000256" key="2">
    <source>
        <dbReference type="ARBA" id="ARBA00022475"/>
    </source>
</evidence>
<dbReference type="PANTHER" id="PTHR30086:SF20">
    <property type="entry name" value="ARGININE EXPORTER PROTEIN ARGO-RELATED"/>
    <property type="match status" value="1"/>
</dbReference>
<evidence type="ECO:0000313" key="9">
    <source>
        <dbReference type="EMBL" id="CUV40293.1"/>
    </source>
</evidence>
<evidence type="ECO:0000256" key="4">
    <source>
        <dbReference type="ARBA" id="ARBA00022989"/>
    </source>
</evidence>
<protein>
    <submittedName>
        <fullName evidence="8">L-lysine permease</fullName>
    </submittedName>
</protein>
<keyword evidence="4 6" id="KW-1133">Transmembrane helix</keyword>
<organism evidence="8">
    <name type="scientific">Ralstonia solanacearum</name>
    <name type="common">Pseudomonas solanacearum</name>
    <dbReference type="NCBI Taxonomy" id="305"/>
    <lineage>
        <taxon>Bacteria</taxon>
        <taxon>Pseudomonadati</taxon>
        <taxon>Pseudomonadota</taxon>
        <taxon>Betaproteobacteria</taxon>
        <taxon>Burkholderiales</taxon>
        <taxon>Burkholderiaceae</taxon>
        <taxon>Ralstonia</taxon>
        <taxon>Ralstonia solanacearum species complex</taxon>
    </lineage>
</organism>